<evidence type="ECO:0000256" key="1">
    <source>
        <dbReference type="ARBA" id="ARBA00001966"/>
    </source>
</evidence>
<comment type="caution">
    <text evidence="10">The sequence shown here is derived from an EMBL/GenBank/DDBJ whole genome shotgun (WGS) entry which is preliminary data.</text>
</comment>
<gene>
    <name evidence="10" type="ORF">LCGC14_1282410</name>
</gene>
<keyword evidence="6" id="KW-0408">Iron</keyword>
<evidence type="ECO:0000313" key="10">
    <source>
        <dbReference type="EMBL" id="KKM86099.1"/>
    </source>
</evidence>
<evidence type="ECO:0000259" key="9">
    <source>
        <dbReference type="SMART" id="SM00790"/>
    </source>
</evidence>
<evidence type="ECO:0000256" key="6">
    <source>
        <dbReference type="ARBA" id="ARBA00023004"/>
    </source>
</evidence>
<dbReference type="InterPro" id="IPR001203">
    <property type="entry name" value="OxRdtase_Ald_Fedxn_C"/>
</dbReference>
<dbReference type="SMART" id="SM00790">
    <property type="entry name" value="AFOR_N"/>
    <property type="match status" value="1"/>
</dbReference>
<dbReference type="InterPro" id="IPR013985">
    <property type="entry name" value="Ald_Fedxn_OxRdtase_dom3"/>
</dbReference>
<evidence type="ECO:0000256" key="4">
    <source>
        <dbReference type="ARBA" id="ARBA00022723"/>
    </source>
</evidence>
<name>A0A0F9KUU1_9ZZZZ</name>
<keyword evidence="5" id="KW-0560">Oxidoreductase</keyword>
<feature type="domain" description="Aldehyde ferredoxin oxidoreductase N-terminal" evidence="9">
    <location>
        <begin position="19"/>
        <end position="242"/>
    </location>
</feature>
<proteinExistence type="inferred from homology"/>
<dbReference type="InterPro" id="IPR036021">
    <property type="entry name" value="Tungsten_al_ferr_oxy-like_C"/>
</dbReference>
<evidence type="ECO:0000256" key="8">
    <source>
        <dbReference type="ARBA" id="ARBA00049934"/>
    </source>
</evidence>
<dbReference type="InterPro" id="IPR013984">
    <property type="entry name" value="Ald_Fedxn_OxRdtase_dom2"/>
</dbReference>
<dbReference type="InterPro" id="IPR051919">
    <property type="entry name" value="W-dependent_AOR"/>
</dbReference>
<dbReference type="InterPro" id="IPR036503">
    <property type="entry name" value="Ald_Fedxn_OxRdtase_N_sf"/>
</dbReference>
<dbReference type="Pfam" id="PF02730">
    <property type="entry name" value="AFOR_N"/>
    <property type="match status" value="1"/>
</dbReference>
<keyword evidence="3" id="KW-0004">4Fe-4S</keyword>
<dbReference type="PANTHER" id="PTHR30038">
    <property type="entry name" value="ALDEHYDE FERREDOXIN OXIDOREDUCTASE"/>
    <property type="match status" value="1"/>
</dbReference>
<dbReference type="GO" id="GO:0016625">
    <property type="term" value="F:oxidoreductase activity, acting on the aldehyde or oxo group of donors, iron-sulfur protein as acceptor"/>
    <property type="evidence" value="ECO:0007669"/>
    <property type="project" value="InterPro"/>
</dbReference>
<protein>
    <recommendedName>
        <fullName evidence="9">Aldehyde ferredoxin oxidoreductase N-terminal domain-containing protein</fullName>
    </recommendedName>
</protein>
<comment type="similarity">
    <text evidence="2">Belongs to the AOR/FOR family.</text>
</comment>
<evidence type="ECO:0000256" key="5">
    <source>
        <dbReference type="ARBA" id="ARBA00023002"/>
    </source>
</evidence>
<reference evidence="10" key="1">
    <citation type="journal article" date="2015" name="Nature">
        <title>Complex archaea that bridge the gap between prokaryotes and eukaryotes.</title>
        <authorList>
            <person name="Spang A."/>
            <person name="Saw J.H."/>
            <person name="Jorgensen S.L."/>
            <person name="Zaremba-Niedzwiedzka K."/>
            <person name="Martijn J."/>
            <person name="Lind A.E."/>
            <person name="van Eijk R."/>
            <person name="Schleper C."/>
            <person name="Guy L."/>
            <person name="Ettema T.J."/>
        </authorList>
    </citation>
    <scope>NUCLEOTIDE SEQUENCE</scope>
</reference>
<keyword evidence="7" id="KW-0411">Iron-sulfur</keyword>
<dbReference type="SUPFAM" id="SSF56228">
    <property type="entry name" value="Aldehyde ferredoxin oxidoreductase, N-terminal domain"/>
    <property type="match status" value="1"/>
</dbReference>
<evidence type="ECO:0000256" key="3">
    <source>
        <dbReference type="ARBA" id="ARBA00022485"/>
    </source>
</evidence>
<organism evidence="10">
    <name type="scientific">marine sediment metagenome</name>
    <dbReference type="NCBI Taxonomy" id="412755"/>
    <lineage>
        <taxon>unclassified sequences</taxon>
        <taxon>metagenomes</taxon>
        <taxon>ecological metagenomes</taxon>
    </lineage>
</organism>
<dbReference type="Gene3D" id="3.60.9.10">
    <property type="entry name" value="Aldehyde ferredoxin oxidoreductase, N-terminal domain"/>
    <property type="match status" value="1"/>
</dbReference>
<dbReference type="InterPro" id="IPR013983">
    <property type="entry name" value="Ald_Fedxn_OxRdtase_N"/>
</dbReference>
<dbReference type="Gene3D" id="1.10.599.10">
    <property type="entry name" value="Aldehyde Ferredoxin Oxidoreductase Protein, subunit A, domain 3"/>
    <property type="match status" value="1"/>
</dbReference>
<dbReference type="EMBL" id="LAZR01007309">
    <property type="protein sequence ID" value="KKM86099.1"/>
    <property type="molecule type" value="Genomic_DNA"/>
</dbReference>
<dbReference type="SUPFAM" id="SSF48310">
    <property type="entry name" value="Aldehyde ferredoxin oxidoreductase, C-terminal domains"/>
    <property type="match status" value="1"/>
</dbReference>
<evidence type="ECO:0000256" key="2">
    <source>
        <dbReference type="ARBA" id="ARBA00011032"/>
    </source>
</evidence>
<evidence type="ECO:0000256" key="7">
    <source>
        <dbReference type="ARBA" id="ARBA00023014"/>
    </source>
</evidence>
<comment type="cofactor">
    <cofactor evidence="8">
        <name>tungstopterin</name>
        <dbReference type="ChEBI" id="CHEBI:30402"/>
    </cofactor>
</comment>
<dbReference type="GO" id="GO:0046872">
    <property type="term" value="F:metal ion binding"/>
    <property type="evidence" value="ECO:0007669"/>
    <property type="project" value="UniProtKB-KW"/>
</dbReference>
<dbReference type="GO" id="GO:0051539">
    <property type="term" value="F:4 iron, 4 sulfur cluster binding"/>
    <property type="evidence" value="ECO:0007669"/>
    <property type="project" value="UniProtKB-KW"/>
</dbReference>
<dbReference type="GO" id="GO:0009055">
    <property type="term" value="F:electron transfer activity"/>
    <property type="evidence" value="ECO:0007669"/>
    <property type="project" value="InterPro"/>
</dbReference>
<accession>A0A0F9KUU1</accession>
<comment type="cofactor">
    <cofactor evidence="1">
        <name>[4Fe-4S] cluster</name>
        <dbReference type="ChEBI" id="CHEBI:49883"/>
    </cofactor>
</comment>
<dbReference type="Gene3D" id="1.10.569.10">
    <property type="entry name" value="Aldehyde Ferredoxin Oxidoreductase Protein, subunit A, domain 2"/>
    <property type="match status" value="1"/>
</dbReference>
<dbReference type="AlphaFoldDB" id="A0A0F9KUU1"/>
<dbReference type="PANTHER" id="PTHR30038:SF7">
    <property type="entry name" value="TUNGSTEN-CONTAINING GLYCERALDEHYDE-3-PHOSPHATE:FERREDOXIN OXIDOREDUCTASE"/>
    <property type="match status" value="1"/>
</dbReference>
<keyword evidence="4" id="KW-0479">Metal-binding</keyword>
<sequence length="729" mass="82940">MCVLLAEKKFEIHEVQKGYANQTLYINLSKNKILIKRVTDEMKEKFVGGKGFDLWLMWNSIPKNRIIKWNDPENEICIASGPLGGSIFYPGSGKSIVTTISPLTGTIIDSNVGGYFGPYLKFSGFDALEIQGKAQNEVIIYIDGIEGLIQIKEVDEIGGLSEYSHELTQQLTEKFAKEDSEKRQISVVSTGPAAKHTKWGLLNFSWYAPTRKHASCKQAGRGGIGTVFSNKKIRAIVCRAPRVTINSNNPANLDVARELGKNHSKEIIEFDPKQYEMRRVGTGYLPEIMNVVDLLPTENFRFGSHKGIKDKNIPYNREEMRKIYSGKEGTDGCWIGCIMSCSHFSERYKVMTGPFKDQEVIVDGPEYETIAGCGSNWGVWDLKWVLETNFYCDTYGLDTISVGTGISFVMECFEEGILNEEITGGLELNFGNAEAALELIHQMGRGKGFGVIVGKGIREMKKIFAEKFRGDQKFLHDIGMEHKGLEFSEYMSKESLAQQGGYGLALKGPHHDEAWLIFEDMVRNTMPKFEDKAKALKWFPLFRTWFSLNGLCKLPWNDVIGPQNKELPIIDPKTGELAQAKILYHVEWYAKYFSAVTGINSAPYDLIRMSERVYNFQRIFNIRQGKGLRKQDSNLPYRAMGPVTKVEYESRKDRYDDQLREILKIDPNSKSIEEKIKILRKYREEQYSKLQDAVYKERGWNQNGCPTIDKVRELGIDDNDIISIIKPLQ</sequence>
<dbReference type="Pfam" id="PF01314">
    <property type="entry name" value="AFOR_C"/>
    <property type="match status" value="1"/>
</dbReference>